<comment type="subcellular location">
    <subcellularLocation>
        <location evidence="13">Cytoplasm</location>
    </subcellularLocation>
</comment>
<sequence>MRPFRISVPASSANIGPGFDSMGLAVNLYLTLEVTQSEKWEFNSPSLTSNDNVEEHFIYQIAKKIAERHHSTLPTCKITETSDIPLARGLGSSASAILAGIELANQACELHLSAEDKLQYGTEIEGHPDNIAPALFGGLIISTLTDNEINWLQAPALDVDLVIYIPDVELKTEAARQVLPDSYSRDHAATASGISNLVVAALLSSDYKLAGKMMEQDMFHESYRSELIPNYDLIRKEAKSHGAYGTVISGAGPTMISFAPKGGGQTVAEPLQALLPNYRVGVLEIDMQGLTVE</sequence>
<dbReference type="InterPro" id="IPR036554">
    <property type="entry name" value="GHMP_kinase_C_sf"/>
</dbReference>
<evidence type="ECO:0000256" key="11">
    <source>
        <dbReference type="ARBA" id="ARBA00049375"/>
    </source>
</evidence>
<dbReference type="AlphaFoldDB" id="A0A9X1CLN2"/>
<dbReference type="GO" id="GO:0009088">
    <property type="term" value="P:threonine biosynthetic process"/>
    <property type="evidence" value="ECO:0007669"/>
    <property type="project" value="UniProtKB-UniRule"/>
</dbReference>
<dbReference type="PRINTS" id="PR00958">
    <property type="entry name" value="HOMSERKINASE"/>
</dbReference>
<evidence type="ECO:0000259" key="15">
    <source>
        <dbReference type="Pfam" id="PF08544"/>
    </source>
</evidence>
<evidence type="ECO:0000256" key="2">
    <source>
        <dbReference type="ARBA" id="ARBA00007370"/>
    </source>
</evidence>
<dbReference type="NCBIfam" id="TIGR00191">
    <property type="entry name" value="thrB"/>
    <property type="match status" value="1"/>
</dbReference>
<evidence type="ECO:0000313" key="17">
    <source>
        <dbReference type="Proteomes" id="UP001138793"/>
    </source>
</evidence>
<comment type="catalytic activity">
    <reaction evidence="11 13">
        <text>L-homoserine + ATP = O-phospho-L-homoserine + ADP + H(+)</text>
        <dbReference type="Rhea" id="RHEA:13985"/>
        <dbReference type="ChEBI" id="CHEBI:15378"/>
        <dbReference type="ChEBI" id="CHEBI:30616"/>
        <dbReference type="ChEBI" id="CHEBI:57476"/>
        <dbReference type="ChEBI" id="CHEBI:57590"/>
        <dbReference type="ChEBI" id="CHEBI:456216"/>
        <dbReference type="EC" id="2.7.1.39"/>
    </reaction>
</comment>
<feature type="domain" description="GHMP kinase N-terminal" evidence="14">
    <location>
        <begin position="57"/>
        <end position="138"/>
    </location>
</feature>
<name>A0A9X1CLN2_9BACI</name>
<organism evidence="16 17">
    <name type="scientific">Oceanobacillus polygoni</name>
    <dbReference type="NCBI Taxonomy" id="1235259"/>
    <lineage>
        <taxon>Bacteria</taxon>
        <taxon>Bacillati</taxon>
        <taxon>Bacillota</taxon>
        <taxon>Bacilli</taxon>
        <taxon>Bacillales</taxon>
        <taxon>Bacillaceae</taxon>
        <taxon>Oceanobacillus</taxon>
    </lineage>
</organism>
<comment type="function">
    <text evidence="12 13">Catalyzes the ATP-dependent phosphorylation of L-homoserine to L-homoserine phosphate.</text>
</comment>
<dbReference type="OrthoDB" id="9769912at2"/>
<dbReference type="HAMAP" id="MF_00384">
    <property type="entry name" value="Homoser_kinase"/>
    <property type="match status" value="1"/>
</dbReference>
<evidence type="ECO:0000256" key="13">
    <source>
        <dbReference type="HAMAP-Rule" id="MF_00384"/>
    </source>
</evidence>
<dbReference type="EMBL" id="JAGGMB010000023">
    <property type="protein sequence ID" value="MBP2079947.1"/>
    <property type="molecule type" value="Genomic_DNA"/>
</dbReference>
<dbReference type="GO" id="GO:0004413">
    <property type="term" value="F:homoserine kinase activity"/>
    <property type="evidence" value="ECO:0007669"/>
    <property type="project" value="UniProtKB-UniRule"/>
</dbReference>
<dbReference type="GO" id="GO:0005524">
    <property type="term" value="F:ATP binding"/>
    <property type="evidence" value="ECO:0007669"/>
    <property type="project" value="UniProtKB-UniRule"/>
</dbReference>
<proteinExistence type="inferred from homology"/>
<dbReference type="Pfam" id="PF00288">
    <property type="entry name" value="GHMP_kinases_N"/>
    <property type="match status" value="1"/>
</dbReference>
<feature type="domain" description="GHMP kinase C-terminal" evidence="15">
    <location>
        <begin position="199"/>
        <end position="275"/>
    </location>
</feature>
<reference evidence="16" key="1">
    <citation type="submission" date="2021-03" db="EMBL/GenBank/DDBJ databases">
        <title>Genomic Encyclopedia of Type Strains, Phase IV (KMG-IV): sequencing the most valuable type-strain genomes for metagenomic binning, comparative biology and taxonomic classification.</title>
        <authorList>
            <person name="Goeker M."/>
        </authorList>
    </citation>
    <scope>NUCLEOTIDE SEQUENCE</scope>
    <source>
        <strain evidence="16">DSM 107338</strain>
    </source>
</reference>
<gene>
    <name evidence="13" type="primary">thrB</name>
    <name evidence="16" type="ORF">J2Z64_004254</name>
</gene>
<accession>A0A9X1CLN2</accession>
<dbReference type="Gene3D" id="3.30.230.10">
    <property type="match status" value="1"/>
</dbReference>
<comment type="similarity">
    <text evidence="2 13">Belongs to the GHMP kinase family. Homoserine kinase subfamily.</text>
</comment>
<keyword evidence="17" id="KW-1185">Reference proteome</keyword>
<dbReference type="InterPro" id="IPR006204">
    <property type="entry name" value="GHMP_kinase_N_dom"/>
</dbReference>
<evidence type="ECO:0000256" key="3">
    <source>
        <dbReference type="ARBA" id="ARBA00012078"/>
    </source>
</evidence>
<evidence type="ECO:0000256" key="1">
    <source>
        <dbReference type="ARBA" id="ARBA00005015"/>
    </source>
</evidence>
<dbReference type="Proteomes" id="UP001138793">
    <property type="component" value="Unassembled WGS sequence"/>
</dbReference>
<dbReference type="PANTHER" id="PTHR20861">
    <property type="entry name" value="HOMOSERINE/4-DIPHOSPHOCYTIDYL-2-C-METHYL-D-ERYTHRITOL KINASE"/>
    <property type="match status" value="1"/>
</dbReference>
<evidence type="ECO:0000256" key="10">
    <source>
        <dbReference type="ARBA" id="ARBA00022840"/>
    </source>
</evidence>
<evidence type="ECO:0000256" key="9">
    <source>
        <dbReference type="ARBA" id="ARBA00022777"/>
    </source>
</evidence>
<evidence type="ECO:0000259" key="14">
    <source>
        <dbReference type="Pfam" id="PF00288"/>
    </source>
</evidence>
<keyword evidence="5 13" id="KW-0028">Amino-acid biosynthesis</keyword>
<dbReference type="SUPFAM" id="SSF55060">
    <property type="entry name" value="GHMP Kinase, C-terminal domain"/>
    <property type="match status" value="1"/>
</dbReference>
<evidence type="ECO:0000256" key="6">
    <source>
        <dbReference type="ARBA" id="ARBA00022679"/>
    </source>
</evidence>
<evidence type="ECO:0000256" key="5">
    <source>
        <dbReference type="ARBA" id="ARBA00022605"/>
    </source>
</evidence>
<evidence type="ECO:0000313" key="16">
    <source>
        <dbReference type="EMBL" id="MBP2079947.1"/>
    </source>
</evidence>
<protein>
    <recommendedName>
        <fullName evidence="4 13">Homoserine kinase</fullName>
        <shortName evidence="13">HK</shortName>
        <shortName evidence="13">HSK</shortName>
        <ecNumber evidence="3 13">2.7.1.39</ecNumber>
    </recommendedName>
</protein>
<evidence type="ECO:0000256" key="4">
    <source>
        <dbReference type="ARBA" id="ARBA00017858"/>
    </source>
</evidence>
<dbReference type="EC" id="2.7.1.39" evidence="3 13"/>
<dbReference type="PROSITE" id="PS00627">
    <property type="entry name" value="GHMP_KINASES_ATP"/>
    <property type="match status" value="1"/>
</dbReference>
<evidence type="ECO:0000256" key="7">
    <source>
        <dbReference type="ARBA" id="ARBA00022697"/>
    </source>
</evidence>
<dbReference type="SUPFAM" id="SSF54211">
    <property type="entry name" value="Ribosomal protein S5 domain 2-like"/>
    <property type="match status" value="1"/>
</dbReference>
<keyword evidence="7 13" id="KW-0791">Threonine biosynthesis</keyword>
<dbReference type="InterPro" id="IPR013750">
    <property type="entry name" value="GHMP_kinase_C_dom"/>
</dbReference>
<dbReference type="RefSeq" id="WP_149473525.1">
    <property type="nucleotide sequence ID" value="NZ_JAGGMB010000023.1"/>
</dbReference>
<comment type="caution">
    <text evidence="16">The sequence shown here is derived from an EMBL/GenBank/DDBJ whole genome shotgun (WGS) entry which is preliminary data.</text>
</comment>
<feature type="binding site" evidence="13">
    <location>
        <begin position="85"/>
        <end position="95"/>
    </location>
    <ligand>
        <name>ATP</name>
        <dbReference type="ChEBI" id="CHEBI:30616"/>
    </ligand>
</feature>
<dbReference type="PANTHER" id="PTHR20861:SF1">
    <property type="entry name" value="HOMOSERINE KINASE"/>
    <property type="match status" value="1"/>
</dbReference>
<comment type="pathway">
    <text evidence="1 13">Amino-acid biosynthesis; L-threonine biosynthesis; L-threonine from L-aspartate: step 4/5.</text>
</comment>
<evidence type="ECO:0000256" key="12">
    <source>
        <dbReference type="ARBA" id="ARBA00049954"/>
    </source>
</evidence>
<keyword evidence="8 13" id="KW-0547">Nucleotide-binding</keyword>
<dbReference type="InterPro" id="IPR000870">
    <property type="entry name" value="Homoserine_kinase"/>
</dbReference>
<keyword evidence="13" id="KW-0963">Cytoplasm</keyword>
<dbReference type="GO" id="GO:0005737">
    <property type="term" value="C:cytoplasm"/>
    <property type="evidence" value="ECO:0007669"/>
    <property type="project" value="UniProtKB-SubCell"/>
</dbReference>
<keyword evidence="6 13" id="KW-0808">Transferase</keyword>
<dbReference type="Pfam" id="PF08544">
    <property type="entry name" value="GHMP_kinases_C"/>
    <property type="match status" value="1"/>
</dbReference>
<dbReference type="Gene3D" id="3.30.70.890">
    <property type="entry name" value="GHMP kinase, C-terminal domain"/>
    <property type="match status" value="1"/>
</dbReference>
<dbReference type="PIRSF" id="PIRSF000676">
    <property type="entry name" value="Homoser_kin"/>
    <property type="match status" value="1"/>
</dbReference>
<keyword evidence="9 13" id="KW-0418">Kinase</keyword>
<keyword evidence="10 13" id="KW-0067">ATP-binding</keyword>
<dbReference type="InterPro" id="IPR014721">
    <property type="entry name" value="Ribsml_uS5_D2-typ_fold_subgr"/>
</dbReference>
<evidence type="ECO:0000256" key="8">
    <source>
        <dbReference type="ARBA" id="ARBA00022741"/>
    </source>
</evidence>
<dbReference type="InterPro" id="IPR020568">
    <property type="entry name" value="Ribosomal_Su5_D2-typ_SF"/>
</dbReference>
<dbReference type="InterPro" id="IPR006203">
    <property type="entry name" value="GHMP_knse_ATP-bd_CS"/>
</dbReference>